<reference evidence="2 3" key="1">
    <citation type="submission" date="2020-04" db="EMBL/GenBank/DDBJ databases">
        <title>Flammeovirga sp. SR4, a novel species isolated from seawater.</title>
        <authorList>
            <person name="Wang X."/>
        </authorList>
    </citation>
    <scope>NUCLEOTIDE SEQUENCE [LARGE SCALE GENOMIC DNA]</scope>
    <source>
        <strain evidence="2 3">ATCC 23126</strain>
    </source>
</reference>
<evidence type="ECO:0000313" key="2">
    <source>
        <dbReference type="EMBL" id="NME70067.1"/>
    </source>
</evidence>
<dbReference type="EMBL" id="JABANE010000054">
    <property type="protein sequence ID" value="NME70067.1"/>
    <property type="molecule type" value="Genomic_DNA"/>
</dbReference>
<dbReference type="AlphaFoldDB" id="A0A7X9RWL6"/>
<keyword evidence="1" id="KW-0732">Signal</keyword>
<comment type="caution">
    <text evidence="2">The sequence shown here is derived from an EMBL/GenBank/DDBJ whole genome shotgun (WGS) entry which is preliminary data.</text>
</comment>
<feature type="signal peptide" evidence="1">
    <location>
        <begin position="1"/>
        <end position="21"/>
    </location>
</feature>
<dbReference type="RefSeq" id="WP_169658317.1">
    <property type="nucleotide sequence ID" value="NZ_JABANE010000054.1"/>
</dbReference>
<sequence>MKTLQYIFSALTLLLCLNACNNKEYEVPNEFSDAMWYTSKSNTNFNYGDTMKVGLNTFVAFSDLSQGTVDHGWTIPTNANFLGGTIENTVKDYAPFIINEGETFSADKTVKVLFNEASGLTEAGEDSIFIVNLYNTFRDSVSFAGLDTMESVYENGLWVMDRDFYIKVYDTITVEMEIYRENGEKLENILDSTVTHEIEFGEKLRFVDITTKGEPDARLWKIGGEEYIDQEVLYTTSKLGNLTVNLTSKREDPNLPQTSKFFNLPSKIVVTPSTKPFEISGDVEELEDQTIKLAFNGFFNSFTAAAGKDAFTVTLNGSPATISSVLRNADNFAEIDIKLAETIYSNDEVIVTYAGGLEATDGRASAGFTKTVKMHTKVLLEAHVPSVETGGGYVIDQNTLNNNSENITVELRANPDGSSDQVIYLKKTEGPLQLNGIDSRFATAKGKKYKVKFKLWSEEATAGFKLIAFEPQWWNIPETTFYSAGVSGKVINQWESYEFVYDKTTDDNLVSYFIIQLGAVGSHYLKDLSIEEYDDRPE</sequence>
<name>A0A7X9RWL6_9BACT</name>
<accession>A0A7X9RWL6</accession>
<evidence type="ECO:0000256" key="1">
    <source>
        <dbReference type="SAM" id="SignalP"/>
    </source>
</evidence>
<organism evidence="2 3">
    <name type="scientific">Flammeovirga aprica JL-4</name>
    <dbReference type="NCBI Taxonomy" id="694437"/>
    <lineage>
        <taxon>Bacteria</taxon>
        <taxon>Pseudomonadati</taxon>
        <taxon>Bacteroidota</taxon>
        <taxon>Cytophagia</taxon>
        <taxon>Cytophagales</taxon>
        <taxon>Flammeovirgaceae</taxon>
        <taxon>Flammeovirga</taxon>
    </lineage>
</organism>
<gene>
    <name evidence="2" type="ORF">HHU12_18985</name>
</gene>
<dbReference type="Proteomes" id="UP000576082">
    <property type="component" value="Unassembled WGS sequence"/>
</dbReference>
<feature type="chain" id="PRO_5031247139" description="CBM-cenC domain-containing protein" evidence="1">
    <location>
        <begin position="22"/>
        <end position="538"/>
    </location>
</feature>
<evidence type="ECO:0008006" key="4">
    <source>
        <dbReference type="Google" id="ProtNLM"/>
    </source>
</evidence>
<proteinExistence type="predicted"/>
<keyword evidence="3" id="KW-1185">Reference proteome</keyword>
<protein>
    <recommendedName>
        <fullName evidence="4">CBM-cenC domain-containing protein</fullName>
    </recommendedName>
</protein>
<dbReference type="Gene3D" id="2.60.120.260">
    <property type="entry name" value="Galactose-binding domain-like"/>
    <property type="match status" value="1"/>
</dbReference>
<dbReference type="SUPFAM" id="SSF49785">
    <property type="entry name" value="Galactose-binding domain-like"/>
    <property type="match status" value="1"/>
</dbReference>
<evidence type="ECO:0000313" key="3">
    <source>
        <dbReference type="Proteomes" id="UP000576082"/>
    </source>
</evidence>
<dbReference type="InterPro" id="IPR008979">
    <property type="entry name" value="Galactose-bd-like_sf"/>
</dbReference>